<organism evidence="2 3">
    <name type="scientific">Colocasia esculenta</name>
    <name type="common">Wild taro</name>
    <name type="synonym">Arum esculentum</name>
    <dbReference type="NCBI Taxonomy" id="4460"/>
    <lineage>
        <taxon>Eukaryota</taxon>
        <taxon>Viridiplantae</taxon>
        <taxon>Streptophyta</taxon>
        <taxon>Embryophyta</taxon>
        <taxon>Tracheophyta</taxon>
        <taxon>Spermatophyta</taxon>
        <taxon>Magnoliopsida</taxon>
        <taxon>Liliopsida</taxon>
        <taxon>Araceae</taxon>
        <taxon>Aroideae</taxon>
        <taxon>Colocasieae</taxon>
        <taxon>Colocasia</taxon>
    </lineage>
</organism>
<feature type="compositionally biased region" description="Low complexity" evidence="1">
    <location>
        <begin position="1"/>
        <end position="13"/>
    </location>
</feature>
<protein>
    <submittedName>
        <fullName evidence="2">Uncharacterized protein</fullName>
    </submittedName>
</protein>
<dbReference type="EMBL" id="NMUH01001727">
    <property type="protein sequence ID" value="MQL94901.1"/>
    <property type="molecule type" value="Genomic_DNA"/>
</dbReference>
<dbReference type="OrthoDB" id="440160at2759"/>
<comment type="caution">
    <text evidence="2">The sequence shown here is derived from an EMBL/GenBank/DDBJ whole genome shotgun (WGS) entry which is preliminary data.</text>
</comment>
<keyword evidence="3" id="KW-1185">Reference proteome</keyword>
<feature type="region of interest" description="Disordered" evidence="1">
    <location>
        <begin position="1"/>
        <end position="20"/>
    </location>
</feature>
<reference evidence="2" key="1">
    <citation type="submission" date="2017-07" db="EMBL/GenBank/DDBJ databases">
        <title>Taro Niue Genome Assembly and Annotation.</title>
        <authorList>
            <person name="Atibalentja N."/>
            <person name="Keating K."/>
            <person name="Fields C.J."/>
        </authorList>
    </citation>
    <scope>NUCLEOTIDE SEQUENCE</scope>
    <source>
        <strain evidence="2">Niue_2</strain>
        <tissue evidence="2">Leaf</tissue>
    </source>
</reference>
<evidence type="ECO:0000313" key="3">
    <source>
        <dbReference type="Proteomes" id="UP000652761"/>
    </source>
</evidence>
<accession>A0A843VE86</accession>
<name>A0A843VE86_COLES</name>
<proteinExistence type="predicted"/>
<feature type="non-terminal residue" evidence="2">
    <location>
        <position position="92"/>
    </location>
</feature>
<gene>
    <name evidence="2" type="ORF">Taro_027563</name>
</gene>
<evidence type="ECO:0000256" key="1">
    <source>
        <dbReference type="SAM" id="MobiDB-lite"/>
    </source>
</evidence>
<dbReference type="AlphaFoldDB" id="A0A843VE86"/>
<sequence length="92" mass="10010">MIAAAATATTAAASSPTGADRDSYLLFPIVAIKSADLLPWWELRNAEGKGNIRKEELYRACAVLRDGFNESWDHGLLATIIAEEIKACEIDM</sequence>
<evidence type="ECO:0000313" key="2">
    <source>
        <dbReference type="EMBL" id="MQL94901.1"/>
    </source>
</evidence>
<dbReference type="Proteomes" id="UP000652761">
    <property type="component" value="Unassembled WGS sequence"/>
</dbReference>